<organism evidence="1 2">
    <name type="scientific">Streptomyces carpinensis</name>
    <dbReference type="NCBI Taxonomy" id="66369"/>
    <lineage>
        <taxon>Bacteria</taxon>
        <taxon>Bacillati</taxon>
        <taxon>Actinomycetota</taxon>
        <taxon>Actinomycetes</taxon>
        <taxon>Kitasatosporales</taxon>
        <taxon>Streptomycetaceae</taxon>
        <taxon>Streptomyces</taxon>
    </lineage>
</organism>
<sequence length="60" mass="6332">MNPHPEPTAPGAARESAIEHVFRSWQQVVPAEDADKTADLYAADGVIETPTAVLLSGDMG</sequence>
<name>A0ABV1VW86_9ACTN</name>
<comment type="caution">
    <text evidence="1">The sequence shown here is derived from an EMBL/GenBank/DDBJ whole genome shotgun (WGS) entry which is preliminary data.</text>
</comment>
<protein>
    <recommendedName>
        <fullName evidence="3">Nuclear transport factor 2 family protein</fullName>
    </recommendedName>
</protein>
<proteinExistence type="predicted"/>
<dbReference type="InterPro" id="IPR032710">
    <property type="entry name" value="NTF2-like_dom_sf"/>
</dbReference>
<dbReference type="EMBL" id="JBEPCU010000028">
    <property type="protein sequence ID" value="MER6976191.1"/>
    <property type="molecule type" value="Genomic_DNA"/>
</dbReference>
<gene>
    <name evidence="1" type="ORF">ABT317_03850</name>
</gene>
<dbReference type="RefSeq" id="WP_086724817.1">
    <property type="nucleotide sequence ID" value="NZ_MUBM01000073.1"/>
</dbReference>
<keyword evidence="2" id="KW-1185">Reference proteome</keyword>
<dbReference type="SUPFAM" id="SSF54427">
    <property type="entry name" value="NTF2-like"/>
    <property type="match status" value="1"/>
</dbReference>
<reference evidence="1 2" key="1">
    <citation type="submission" date="2024-06" db="EMBL/GenBank/DDBJ databases">
        <title>The Natural Products Discovery Center: Release of the First 8490 Sequenced Strains for Exploring Actinobacteria Biosynthetic Diversity.</title>
        <authorList>
            <person name="Kalkreuter E."/>
            <person name="Kautsar S.A."/>
            <person name="Yang D."/>
            <person name="Bader C.D."/>
            <person name="Teijaro C.N."/>
            <person name="Fluegel L."/>
            <person name="Davis C.M."/>
            <person name="Simpson J.R."/>
            <person name="Lauterbach L."/>
            <person name="Steele A.D."/>
            <person name="Gui C."/>
            <person name="Meng S."/>
            <person name="Li G."/>
            <person name="Viehrig K."/>
            <person name="Ye F."/>
            <person name="Su P."/>
            <person name="Kiefer A.F."/>
            <person name="Nichols A."/>
            <person name="Cepeda A.J."/>
            <person name="Yan W."/>
            <person name="Fan B."/>
            <person name="Jiang Y."/>
            <person name="Adhikari A."/>
            <person name="Zheng C.-J."/>
            <person name="Schuster L."/>
            <person name="Cowan T.M."/>
            <person name="Smanski M.J."/>
            <person name="Chevrette M.G."/>
            <person name="De Carvalho L.P.S."/>
            <person name="Shen B."/>
        </authorList>
    </citation>
    <scope>NUCLEOTIDE SEQUENCE [LARGE SCALE GENOMIC DNA]</scope>
    <source>
        <strain evidence="1 2">NPDC000634</strain>
    </source>
</reference>
<dbReference type="Gene3D" id="3.10.450.50">
    <property type="match status" value="1"/>
</dbReference>
<evidence type="ECO:0000313" key="1">
    <source>
        <dbReference type="EMBL" id="MER6976191.1"/>
    </source>
</evidence>
<evidence type="ECO:0000313" key="2">
    <source>
        <dbReference type="Proteomes" id="UP001458415"/>
    </source>
</evidence>
<accession>A0ABV1VW86</accession>
<dbReference type="Proteomes" id="UP001458415">
    <property type="component" value="Unassembled WGS sequence"/>
</dbReference>
<evidence type="ECO:0008006" key="3">
    <source>
        <dbReference type="Google" id="ProtNLM"/>
    </source>
</evidence>